<dbReference type="InterPro" id="IPR038488">
    <property type="entry name" value="Integrase_DNA-bd_sf"/>
</dbReference>
<protein>
    <submittedName>
        <fullName evidence="6">Tyrosine-type recombinase/integrase</fullName>
    </submittedName>
</protein>
<dbReference type="InterPro" id="IPR050808">
    <property type="entry name" value="Phage_Integrase"/>
</dbReference>
<sequence>MPRITSHRLTARTVASLKDGVFGDGGNLWLTVRNNTRSWSVRYKSPVTGKAREMGIGSARDVSLADARRRATEARLMVLDGIDPLDRKREEKAARRKETGLTFAQVAERYIIERAPAWRDPRSPGVWRSSLEHHAYPHMGKKNVVAIETDDVLAVLRPIWATTTETAGRVRGRIERVLDYARTQGWREGENPARWRGHLDNILPAPSKVTKVEHHAAVERKDIAKVMAALARSDGLSAKAVRFLCLTVARSGEVRAAVWSEIDFANRVWTIPAARMKAGREHRVPLTDGALAILEAVRPLRDSAKGDFIFPGHRAGKPLSDVALSKALHLAAGTKAVTVHGLRSTFRDWAAEETDFPNEVAEMALAHAVGNKVEAAYRRGDLFAKRREMMEAWETKVITVFHPPSNPASLSS</sequence>
<evidence type="ECO:0000256" key="2">
    <source>
        <dbReference type="ARBA" id="ARBA00022908"/>
    </source>
</evidence>
<accession>A0AA35Y4N5</accession>
<dbReference type="SUPFAM" id="SSF56349">
    <property type="entry name" value="DNA breaking-rejoining enzymes"/>
    <property type="match status" value="1"/>
</dbReference>
<dbReference type="Pfam" id="PF13356">
    <property type="entry name" value="Arm-DNA-bind_3"/>
    <property type="match status" value="1"/>
</dbReference>
<keyword evidence="3" id="KW-0238">DNA-binding</keyword>
<dbReference type="GO" id="GO:0015074">
    <property type="term" value="P:DNA integration"/>
    <property type="evidence" value="ECO:0007669"/>
    <property type="project" value="UniProtKB-KW"/>
</dbReference>
<dbReference type="InterPro" id="IPR010998">
    <property type="entry name" value="Integrase_recombinase_N"/>
</dbReference>
<dbReference type="PANTHER" id="PTHR30629">
    <property type="entry name" value="PROPHAGE INTEGRASE"/>
    <property type="match status" value="1"/>
</dbReference>
<comment type="caution">
    <text evidence="6">The sequence shown here is derived from an EMBL/GenBank/DDBJ whole genome shotgun (WGS) entry which is preliminary data.</text>
</comment>
<dbReference type="Proteomes" id="UP001176960">
    <property type="component" value="Unassembled WGS sequence"/>
</dbReference>
<dbReference type="InterPro" id="IPR053876">
    <property type="entry name" value="Phage_int_M"/>
</dbReference>
<name>A0AA35Y4N5_9PROT</name>
<gene>
    <name evidence="6" type="ORF">LMG32879_002132</name>
</gene>
<dbReference type="EMBL" id="CATKSH010000013">
    <property type="protein sequence ID" value="CAI9121285.1"/>
    <property type="molecule type" value="Genomic_DNA"/>
</dbReference>
<dbReference type="InterPro" id="IPR011010">
    <property type="entry name" value="DNA_brk_join_enz"/>
</dbReference>
<dbReference type="PANTHER" id="PTHR30629:SF2">
    <property type="entry name" value="PROPHAGE INTEGRASE INTS-RELATED"/>
    <property type="match status" value="1"/>
</dbReference>
<proteinExistence type="inferred from homology"/>
<comment type="similarity">
    <text evidence="1">Belongs to the 'phage' integrase family.</text>
</comment>
<dbReference type="Pfam" id="PF22022">
    <property type="entry name" value="Phage_int_M"/>
    <property type="match status" value="1"/>
</dbReference>
<dbReference type="InterPro" id="IPR013762">
    <property type="entry name" value="Integrase-like_cat_sf"/>
</dbReference>
<dbReference type="InterPro" id="IPR025166">
    <property type="entry name" value="Integrase_DNA_bind_dom"/>
</dbReference>
<evidence type="ECO:0000256" key="4">
    <source>
        <dbReference type="ARBA" id="ARBA00023172"/>
    </source>
</evidence>
<evidence type="ECO:0000256" key="3">
    <source>
        <dbReference type="ARBA" id="ARBA00023125"/>
    </source>
</evidence>
<dbReference type="CDD" id="cd00801">
    <property type="entry name" value="INT_P4_C"/>
    <property type="match status" value="1"/>
</dbReference>
<dbReference type="GO" id="GO:0003677">
    <property type="term" value="F:DNA binding"/>
    <property type="evidence" value="ECO:0007669"/>
    <property type="project" value="UniProtKB-KW"/>
</dbReference>
<keyword evidence="2" id="KW-0229">DNA integration</keyword>
<dbReference type="Gene3D" id="1.10.443.10">
    <property type="entry name" value="Intergrase catalytic core"/>
    <property type="match status" value="1"/>
</dbReference>
<dbReference type="Gene3D" id="1.10.150.130">
    <property type="match status" value="1"/>
</dbReference>
<keyword evidence="4" id="KW-0233">DNA recombination</keyword>
<feature type="domain" description="Tyr recombinase" evidence="5">
    <location>
        <begin position="213"/>
        <end position="391"/>
    </location>
</feature>
<dbReference type="InterPro" id="IPR002104">
    <property type="entry name" value="Integrase_catalytic"/>
</dbReference>
<evidence type="ECO:0000313" key="6">
    <source>
        <dbReference type="EMBL" id="CAI9121285.1"/>
    </source>
</evidence>
<dbReference type="Pfam" id="PF00589">
    <property type="entry name" value="Phage_integrase"/>
    <property type="match status" value="1"/>
</dbReference>
<evidence type="ECO:0000259" key="5">
    <source>
        <dbReference type="PROSITE" id="PS51898"/>
    </source>
</evidence>
<keyword evidence="7" id="KW-1185">Reference proteome</keyword>
<evidence type="ECO:0000313" key="7">
    <source>
        <dbReference type="Proteomes" id="UP001176960"/>
    </source>
</evidence>
<evidence type="ECO:0000256" key="1">
    <source>
        <dbReference type="ARBA" id="ARBA00008857"/>
    </source>
</evidence>
<dbReference type="GO" id="GO:0006310">
    <property type="term" value="P:DNA recombination"/>
    <property type="evidence" value="ECO:0007669"/>
    <property type="project" value="UniProtKB-KW"/>
</dbReference>
<organism evidence="6 7">
    <name type="scientific">Brytella acorum</name>
    <dbReference type="NCBI Taxonomy" id="2959299"/>
    <lineage>
        <taxon>Bacteria</taxon>
        <taxon>Pseudomonadati</taxon>
        <taxon>Pseudomonadota</taxon>
        <taxon>Alphaproteobacteria</taxon>
        <taxon>Acetobacterales</taxon>
        <taxon>Acetobacteraceae</taxon>
        <taxon>Brytella</taxon>
    </lineage>
</organism>
<dbReference type="Gene3D" id="3.30.160.390">
    <property type="entry name" value="Integrase, DNA-binding domain"/>
    <property type="match status" value="1"/>
</dbReference>
<dbReference type="PROSITE" id="PS51898">
    <property type="entry name" value="TYR_RECOMBINASE"/>
    <property type="match status" value="1"/>
</dbReference>
<dbReference type="RefSeq" id="WP_289842864.1">
    <property type="nucleotide sequence ID" value="NZ_CATKSH010000013.1"/>
</dbReference>
<dbReference type="AlphaFoldDB" id="A0AA35Y4N5"/>
<reference evidence="6" key="1">
    <citation type="submission" date="2023-03" db="EMBL/GenBank/DDBJ databases">
        <authorList>
            <person name="Cleenwerck I."/>
        </authorList>
    </citation>
    <scope>NUCLEOTIDE SEQUENCE</scope>
    <source>
        <strain evidence="6">LMG 32879</strain>
    </source>
</reference>